<dbReference type="PANTHER" id="PTHR35342">
    <property type="entry name" value="TRICARBOXYLIC TRANSPORT PROTEIN"/>
    <property type="match status" value="1"/>
</dbReference>
<feature type="transmembrane region" description="Helical" evidence="1">
    <location>
        <begin position="198"/>
        <end position="222"/>
    </location>
</feature>
<keyword evidence="1" id="KW-0812">Transmembrane</keyword>
<feature type="transmembrane region" description="Helical" evidence="1">
    <location>
        <begin position="107"/>
        <end position="133"/>
    </location>
</feature>
<proteinExistence type="predicted"/>
<feature type="transmembrane region" description="Helical" evidence="1">
    <location>
        <begin position="59"/>
        <end position="80"/>
    </location>
</feature>
<feature type="domain" description="DUF112" evidence="2">
    <location>
        <begin position="18"/>
        <end position="438"/>
    </location>
</feature>
<dbReference type="AlphaFoldDB" id="A0AA45W2P7"/>
<feature type="transmembrane region" description="Helical" evidence="1">
    <location>
        <begin position="389"/>
        <end position="405"/>
    </location>
</feature>
<feature type="transmembrane region" description="Helical" evidence="1">
    <location>
        <begin position="168"/>
        <end position="186"/>
    </location>
</feature>
<feature type="transmembrane region" description="Helical" evidence="1">
    <location>
        <begin position="356"/>
        <end position="377"/>
    </location>
</feature>
<feature type="transmembrane region" description="Helical" evidence="1">
    <location>
        <begin position="20"/>
        <end position="47"/>
    </location>
</feature>
<evidence type="ECO:0000256" key="1">
    <source>
        <dbReference type="SAM" id="Phobius"/>
    </source>
</evidence>
<evidence type="ECO:0000313" key="4">
    <source>
        <dbReference type="EMBL" id="WCR01433.1"/>
    </source>
</evidence>
<dbReference type="InterPro" id="IPR002823">
    <property type="entry name" value="DUF112_TM"/>
</dbReference>
<dbReference type="RefSeq" id="WP_076523933.1">
    <property type="nucleotide sequence ID" value="NZ_CP067140.1"/>
</dbReference>
<dbReference type="Proteomes" id="UP000186216">
    <property type="component" value="Unassembled WGS sequence"/>
</dbReference>
<feature type="transmembrane region" description="Helical" evidence="1">
    <location>
        <begin position="145"/>
        <end position="162"/>
    </location>
</feature>
<dbReference type="EMBL" id="CP067140">
    <property type="protein sequence ID" value="WCR01433.1"/>
    <property type="molecule type" value="Genomic_DNA"/>
</dbReference>
<evidence type="ECO:0000313" key="6">
    <source>
        <dbReference type="Proteomes" id="UP001215549"/>
    </source>
</evidence>
<evidence type="ECO:0000313" key="5">
    <source>
        <dbReference type="Proteomes" id="UP000186216"/>
    </source>
</evidence>
<dbReference type="Proteomes" id="UP001215549">
    <property type="component" value="Chromosome"/>
</dbReference>
<reference evidence="3 5" key="1">
    <citation type="submission" date="2017-01" db="EMBL/GenBank/DDBJ databases">
        <authorList>
            <person name="Varghese N."/>
            <person name="Submissions S."/>
        </authorList>
    </citation>
    <scope>NUCLEOTIDE SEQUENCE [LARGE SCALE GENOMIC DNA]</scope>
    <source>
        <strain evidence="3 5">DSM 18447</strain>
    </source>
</reference>
<feature type="transmembrane region" description="Helical" evidence="1">
    <location>
        <begin position="314"/>
        <end position="336"/>
    </location>
</feature>
<organism evidence="3 5">
    <name type="scientific">Paracoccus saliphilus</name>
    <dbReference type="NCBI Taxonomy" id="405559"/>
    <lineage>
        <taxon>Bacteria</taxon>
        <taxon>Pseudomonadati</taxon>
        <taxon>Pseudomonadota</taxon>
        <taxon>Alphaproteobacteria</taxon>
        <taxon>Rhodobacterales</taxon>
        <taxon>Paracoccaceae</taxon>
        <taxon>Paracoccus</taxon>
    </lineage>
</organism>
<accession>A0AA45W2P7</accession>
<evidence type="ECO:0000313" key="3">
    <source>
        <dbReference type="EMBL" id="SIS69518.1"/>
    </source>
</evidence>
<keyword evidence="1" id="KW-0472">Membrane</keyword>
<dbReference type="PANTHER" id="PTHR35342:SF5">
    <property type="entry name" value="TRICARBOXYLIC TRANSPORT PROTEIN"/>
    <property type="match status" value="1"/>
</dbReference>
<reference evidence="4 6" key="2">
    <citation type="submission" date="2021-01" db="EMBL/GenBank/DDBJ databases">
        <title>Biogeographic distribution of Paracoccus.</title>
        <authorList>
            <person name="Hollensteiner J."/>
            <person name="Leineberger J."/>
            <person name="Brinkhoff T."/>
            <person name="Daniel R."/>
        </authorList>
    </citation>
    <scope>NUCLEOTIDE SEQUENCE [LARGE SCALE GENOMIC DNA]</scope>
    <source>
        <strain evidence="4 6">DSM 18447</strain>
    </source>
</reference>
<protein>
    <submittedName>
        <fullName evidence="3">Tricarboxylic transport membrane protein</fullName>
    </submittedName>
    <submittedName>
        <fullName evidence="4">Tripartite tricarboxylate transporter permease</fullName>
    </submittedName>
</protein>
<feature type="transmembrane region" description="Helical" evidence="1">
    <location>
        <begin position="462"/>
        <end position="485"/>
    </location>
</feature>
<gene>
    <name evidence="4" type="ORF">JHX88_10750</name>
    <name evidence="3" type="ORF">SAMN05421772_10349</name>
</gene>
<name>A0AA45W2P7_9RHOB</name>
<sequence>MIALFFENLVALASPSTLAFMLGGLLFGLFFGALPGLSAAMAVAILLPLTFSLSPNVGMAMLVAAYLGGISGGLVSATLLRIPGTPSSIATTFDAYPLARSGQPVKALATGIIASAVGAILSLVVLVLCAPIIARFAIRIGAPEYATLTLAAMMLVVILSQANLAKGLMATAFGIALATIGFAPIGATPRFAFGSVDLMAGVSIIPFMVGLFAVSTVISALMEPSLKLPSRMTLGGRGIGVTIGEFLANGWNMVRSAVIGISIGVLPGIGGTASNLIAYAAARQQSKSPEKFGKGSLEGIYASETANNASVGGALLPLLTLGIPGDGVTAILIGGFTIHGLQPGPLLLSKEPSLVAMIYAAFLISTILLLAIQLVTIRIFPKVLGVPRDYLLPMLAVLMVTGTFVSDNRLFDVWLMLGFGVVGYLFERGGYPLGPMVLGFVLSPILETNFRRALSYSEGDWSTFVTSPISALFLTLAAVLLLAGLRSAFRRSRQPTLAE</sequence>
<keyword evidence="1" id="KW-1133">Transmembrane helix</keyword>
<feature type="transmembrane region" description="Helical" evidence="1">
    <location>
        <begin position="257"/>
        <end position="282"/>
    </location>
</feature>
<keyword evidence="6" id="KW-1185">Reference proteome</keyword>
<dbReference type="Pfam" id="PF01970">
    <property type="entry name" value="TctA"/>
    <property type="match status" value="1"/>
</dbReference>
<dbReference type="EMBL" id="FTOU01000003">
    <property type="protein sequence ID" value="SIS69518.1"/>
    <property type="molecule type" value="Genomic_DNA"/>
</dbReference>
<evidence type="ECO:0000259" key="2">
    <source>
        <dbReference type="Pfam" id="PF01970"/>
    </source>
</evidence>